<dbReference type="SUPFAM" id="SSF56219">
    <property type="entry name" value="DNase I-like"/>
    <property type="match status" value="1"/>
</dbReference>
<dbReference type="OrthoDB" id="1436793at2759"/>
<dbReference type="InterPro" id="IPR036691">
    <property type="entry name" value="Endo/exonu/phosph_ase_sf"/>
</dbReference>
<protein>
    <recommendedName>
        <fullName evidence="3">Endonuclease/exonuclease/phosphatase domain-containing protein</fullName>
    </recommendedName>
</protein>
<evidence type="ECO:0000313" key="1">
    <source>
        <dbReference type="EMBL" id="GAU50641.1"/>
    </source>
</evidence>
<dbReference type="AlphaFoldDB" id="A0A2Z6P2E2"/>
<keyword evidence="2" id="KW-1185">Reference proteome</keyword>
<reference evidence="2" key="1">
    <citation type="journal article" date="2017" name="Front. Plant Sci.">
        <title>Climate Clever Clovers: New Paradigm to Reduce the Environmental Footprint of Ruminants by Breeding Low Methanogenic Forages Utilizing Haplotype Variation.</title>
        <authorList>
            <person name="Kaur P."/>
            <person name="Appels R."/>
            <person name="Bayer P.E."/>
            <person name="Keeble-Gagnere G."/>
            <person name="Wang J."/>
            <person name="Hirakawa H."/>
            <person name="Shirasawa K."/>
            <person name="Vercoe P."/>
            <person name="Stefanova K."/>
            <person name="Durmic Z."/>
            <person name="Nichols P."/>
            <person name="Revell C."/>
            <person name="Isobe S.N."/>
            <person name="Edwards D."/>
            <person name="Erskine W."/>
        </authorList>
    </citation>
    <scope>NUCLEOTIDE SEQUENCE [LARGE SCALE GENOMIC DNA]</scope>
    <source>
        <strain evidence="2">cv. Daliak</strain>
    </source>
</reference>
<dbReference type="PANTHER" id="PTHR35218">
    <property type="entry name" value="RNASE H DOMAIN-CONTAINING PROTEIN"/>
    <property type="match status" value="1"/>
</dbReference>
<proteinExistence type="predicted"/>
<gene>
    <name evidence="1" type="ORF">TSUD_184330</name>
</gene>
<accession>A0A2Z6P2E2</accession>
<dbReference type="PANTHER" id="PTHR35218:SF9">
    <property type="entry name" value="ENDONUCLEASE_EXONUCLEASE_PHOSPHATASE DOMAIN-CONTAINING PROTEIN"/>
    <property type="match status" value="1"/>
</dbReference>
<evidence type="ECO:0008006" key="3">
    <source>
        <dbReference type="Google" id="ProtNLM"/>
    </source>
</evidence>
<dbReference type="Gene3D" id="3.60.10.10">
    <property type="entry name" value="Endonuclease/exonuclease/phosphatase"/>
    <property type="match status" value="1"/>
</dbReference>
<sequence length="161" mass="18845">MELWLLTVVYASPIENERRDTWIKLHDIARTIQEPWLMMGDFNEIMSTNEKKGGAPVDIRRFEVAWITHADFNKMLTDNLGEEIVDREHVVSWNTYPHSIESHHDRLGANVQFSERKKALFEMGPHKAPGKDGYLALFFQQCWDIVGNSLFQFVNQTYFSL</sequence>
<dbReference type="EMBL" id="DF974827">
    <property type="protein sequence ID" value="GAU50641.1"/>
    <property type="molecule type" value="Genomic_DNA"/>
</dbReference>
<organism evidence="1 2">
    <name type="scientific">Trifolium subterraneum</name>
    <name type="common">Subterranean clover</name>
    <dbReference type="NCBI Taxonomy" id="3900"/>
    <lineage>
        <taxon>Eukaryota</taxon>
        <taxon>Viridiplantae</taxon>
        <taxon>Streptophyta</taxon>
        <taxon>Embryophyta</taxon>
        <taxon>Tracheophyta</taxon>
        <taxon>Spermatophyta</taxon>
        <taxon>Magnoliopsida</taxon>
        <taxon>eudicotyledons</taxon>
        <taxon>Gunneridae</taxon>
        <taxon>Pentapetalae</taxon>
        <taxon>rosids</taxon>
        <taxon>fabids</taxon>
        <taxon>Fabales</taxon>
        <taxon>Fabaceae</taxon>
        <taxon>Papilionoideae</taxon>
        <taxon>50 kb inversion clade</taxon>
        <taxon>NPAAA clade</taxon>
        <taxon>Hologalegina</taxon>
        <taxon>IRL clade</taxon>
        <taxon>Trifolieae</taxon>
        <taxon>Trifolium</taxon>
    </lineage>
</organism>
<evidence type="ECO:0000313" key="2">
    <source>
        <dbReference type="Proteomes" id="UP000242715"/>
    </source>
</evidence>
<name>A0A2Z6P2E2_TRISU</name>
<dbReference type="Proteomes" id="UP000242715">
    <property type="component" value="Unassembled WGS sequence"/>
</dbReference>